<dbReference type="PANTHER" id="PTHR46963">
    <property type="entry name" value="SIMILAR TO RIKEN CDNA E130308A19"/>
    <property type="match status" value="1"/>
</dbReference>
<keyword evidence="7" id="KW-1185">Reference proteome</keyword>
<feature type="compositionally biased region" description="Low complexity" evidence="4">
    <location>
        <begin position="424"/>
        <end position="442"/>
    </location>
</feature>
<dbReference type="STRING" id="188477.A0A433SV78"/>
<feature type="region of interest" description="Disordered" evidence="4">
    <location>
        <begin position="423"/>
        <end position="442"/>
    </location>
</feature>
<feature type="compositionally biased region" description="Polar residues" evidence="4">
    <location>
        <begin position="230"/>
        <end position="244"/>
    </location>
</feature>
<dbReference type="Proteomes" id="UP000271974">
    <property type="component" value="Unassembled WGS sequence"/>
</dbReference>
<keyword evidence="3" id="KW-0832">Ubl conjugation</keyword>
<dbReference type="AlphaFoldDB" id="A0A433SV78"/>
<name>A0A433SV78_ELYCH</name>
<evidence type="ECO:0000313" key="6">
    <source>
        <dbReference type="EMBL" id="RUS73195.1"/>
    </source>
</evidence>
<keyword evidence="2" id="KW-0597">Phosphoprotein</keyword>
<evidence type="ECO:0000313" key="7">
    <source>
        <dbReference type="Proteomes" id="UP000271974"/>
    </source>
</evidence>
<gene>
    <name evidence="6" type="ORF">EGW08_019041</name>
</gene>
<feature type="region of interest" description="Disordered" evidence="4">
    <location>
        <begin position="363"/>
        <end position="409"/>
    </location>
</feature>
<keyword evidence="1" id="KW-1017">Isopeptide bond</keyword>
<dbReference type="PANTHER" id="PTHR46963:SF2">
    <property type="match status" value="1"/>
</dbReference>
<feature type="region of interest" description="Disordered" evidence="4">
    <location>
        <begin position="468"/>
        <end position="491"/>
    </location>
</feature>
<evidence type="ECO:0000256" key="3">
    <source>
        <dbReference type="ARBA" id="ARBA00022843"/>
    </source>
</evidence>
<feature type="domain" description="ZMYM2-like/QRICH1 C-terminal" evidence="5">
    <location>
        <begin position="13"/>
        <end position="86"/>
    </location>
</feature>
<dbReference type="InterPro" id="IPR042838">
    <property type="entry name" value="KIAA1958"/>
</dbReference>
<dbReference type="Pfam" id="PF12012">
    <property type="entry name" value="DUF3504"/>
    <property type="match status" value="1"/>
</dbReference>
<evidence type="ECO:0000256" key="2">
    <source>
        <dbReference type="ARBA" id="ARBA00022553"/>
    </source>
</evidence>
<dbReference type="EMBL" id="RQTK01000966">
    <property type="protein sequence ID" value="RUS73195.1"/>
    <property type="molecule type" value="Genomic_DNA"/>
</dbReference>
<feature type="compositionally biased region" description="Low complexity" evidence="4">
    <location>
        <begin position="387"/>
        <end position="409"/>
    </location>
</feature>
<comment type="caution">
    <text evidence="6">The sequence shown here is derived from an EMBL/GenBank/DDBJ whole genome shotgun (WGS) entry which is preliminary data.</text>
</comment>
<dbReference type="OrthoDB" id="10038493at2759"/>
<sequence>MLRRNQGSSKVNFRQRNYRVWADPSSPEKDPVTIYKFYAQKRPASTNTNFSPFYLGVNVLFPTQGQPWYRPAAMGINKLNEMVRQIRDITGVRTTSDFQAPDSQSKEKVVLEMSSKEHANGHELVHNTMERQELESRTIKTEVLDGEDDEDSCSNLAIDFSQEAQASPMGAPSTTDVMSALTMQHTVSEGDNSNDSFQRHLQQGLMAHINGVAGHNIRPGQFGQDEDLDLTTNGSSPPDSPLNCSTKDRNVEAQMEEIQHASSPMLMEPVSVDQAKQQLMYIVRKMEPTSLVEFEHWLRAVKFEADPFSGQIVYKEDERSGDTPSLSVKATSSCGSSGANIVLNISLSQKALQGDCPITLSAEASPLTSRERDSPVENSKPALPHGKLASPHSSALSSPKTSASSSSKLQNVLQLDAPLDLATSPLSKSGKSSSSSSSIPPGSNFWSTAGSSSFPTNGRPLLTSLFANNNTTKTSSSGSNGNNSSTTAGLDSSPLAKRLRLSAEQAEAYTSASILASLSSASMANERLRLHLMQGLSAGTTPSYGLDPHTAAGLLDLAASSEVMRSQLLQHYGMKAEPK</sequence>
<dbReference type="InterPro" id="IPR021893">
    <property type="entry name" value="ZMYM2-like_C"/>
</dbReference>
<feature type="region of interest" description="Disordered" evidence="4">
    <location>
        <begin position="216"/>
        <end position="244"/>
    </location>
</feature>
<organism evidence="6 7">
    <name type="scientific">Elysia chlorotica</name>
    <name type="common">Eastern emerald elysia</name>
    <name type="synonym">Sea slug</name>
    <dbReference type="NCBI Taxonomy" id="188477"/>
    <lineage>
        <taxon>Eukaryota</taxon>
        <taxon>Metazoa</taxon>
        <taxon>Spiralia</taxon>
        <taxon>Lophotrochozoa</taxon>
        <taxon>Mollusca</taxon>
        <taxon>Gastropoda</taxon>
        <taxon>Heterobranchia</taxon>
        <taxon>Euthyneura</taxon>
        <taxon>Panpulmonata</taxon>
        <taxon>Sacoglossa</taxon>
        <taxon>Placobranchoidea</taxon>
        <taxon>Plakobranchidae</taxon>
        <taxon>Elysia</taxon>
    </lineage>
</organism>
<evidence type="ECO:0000256" key="1">
    <source>
        <dbReference type="ARBA" id="ARBA00022499"/>
    </source>
</evidence>
<feature type="compositionally biased region" description="Low complexity" evidence="4">
    <location>
        <begin position="468"/>
        <end position="487"/>
    </location>
</feature>
<proteinExistence type="predicted"/>
<evidence type="ECO:0000256" key="4">
    <source>
        <dbReference type="SAM" id="MobiDB-lite"/>
    </source>
</evidence>
<accession>A0A433SV78</accession>
<protein>
    <recommendedName>
        <fullName evidence="5">ZMYM2-like/QRICH1 C-terminal domain-containing protein</fullName>
    </recommendedName>
</protein>
<reference evidence="6 7" key="1">
    <citation type="submission" date="2019-01" db="EMBL/GenBank/DDBJ databases">
        <title>A draft genome assembly of the solar-powered sea slug Elysia chlorotica.</title>
        <authorList>
            <person name="Cai H."/>
            <person name="Li Q."/>
            <person name="Fang X."/>
            <person name="Li J."/>
            <person name="Curtis N.E."/>
            <person name="Altenburger A."/>
            <person name="Shibata T."/>
            <person name="Feng M."/>
            <person name="Maeda T."/>
            <person name="Schwartz J.A."/>
            <person name="Shigenobu S."/>
            <person name="Lundholm N."/>
            <person name="Nishiyama T."/>
            <person name="Yang H."/>
            <person name="Hasebe M."/>
            <person name="Li S."/>
            <person name="Pierce S.K."/>
            <person name="Wang J."/>
        </authorList>
    </citation>
    <scope>NUCLEOTIDE SEQUENCE [LARGE SCALE GENOMIC DNA]</scope>
    <source>
        <strain evidence="6">EC2010</strain>
        <tissue evidence="6">Whole organism of an adult</tissue>
    </source>
</reference>
<evidence type="ECO:0000259" key="5">
    <source>
        <dbReference type="Pfam" id="PF12012"/>
    </source>
</evidence>